<evidence type="ECO:0000313" key="2">
    <source>
        <dbReference type="Proteomes" id="UP001152795"/>
    </source>
</evidence>
<proteinExistence type="predicted"/>
<dbReference type="AlphaFoldDB" id="A0A6S7K3L4"/>
<dbReference type="Proteomes" id="UP001152795">
    <property type="component" value="Unassembled WGS sequence"/>
</dbReference>
<keyword evidence="2" id="KW-1185">Reference proteome</keyword>
<reference evidence="1" key="1">
    <citation type="submission" date="2020-04" db="EMBL/GenBank/DDBJ databases">
        <authorList>
            <person name="Alioto T."/>
            <person name="Alioto T."/>
            <person name="Gomez Garrido J."/>
        </authorList>
    </citation>
    <scope>NUCLEOTIDE SEQUENCE</scope>
    <source>
        <strain evidence="1">A484AB</strain>
    </source>
</reference>
<organism evidence="1 2">
    <name type="scientific">Paramuricea clavata</name>
    <name type="common">Red gorgonian</name>
    <name type="synonym">Violescent sea-whip</name>
    <dbReference type="NCBI Taxonomy" id="317549"/>
    <lineage>
        <taxon>Eukaryota</taxon>
        <taxon>Metazoa</taxon>
        <taxon>Cnidaria</taxon>
        <taxon>Anthozoa</taxon>
        <taxon>Octocorallia</taxon>
        <taxon>Malacalcyonacea</taxon>
        <taxon>Plexauridae</taxon>
        <taxon>Paramuricea</taxon>
    </lineage>
</organism>
<evidence type="ECO:0000313" key="1">
    <source>
        <dbReference type="EMBL" id="CAB4038001.1"/>
    </source>
</evidence>
<name>A0A6S7K3L4_PARCT</name>
<accession>A0A6S7K3L4</accession>
<comment type="caution">
    <text evidence="1">The sequence shown here is derived from an EMBL/GenBank/DDBJ whole genome shotgun (WGS) entry which is preliminary data.</text>
</comment>
<dbReference type="OrthoDB" id="1607513at2759"/>
<dbReference type="EMBL" id="CACRXK020023696">
    <property type="protein sequence ID" value="CAB4038001.1"/>
    <property type="molecule type" value="Genomic_DNA"/>
</dbReference>
<gene>
    <name evidence="1" type="ORF">PACLA_8A058764</name>
</gene>
<sequence>MDFSPLSSYQKDSIKQLLKTAVKLGAKYVEYDLHDHTTANIGTFYLENVPDAPFRLVATDNTNTMQAVFWYLPKDDQIGCIAHISSLIVKVCVTSEDAIEVKTNIEAAKRLVGRVKRTDLQSRLTKLLNKQFPCVSIHIGK</sequence>
<protein>
    <submittedName>
        <fullName evidence="1">Uncharacterized protein</fullName>
    </submittedName>
</protein>